<dbReference type="Proteomes" id="UP000298285">
    <property type="component" value="Unassembled WGS sequence"/>
</dbReference>
<accession>A0A4Y9IJT5</accession>
<protein>
    <submittedName>
        <fullName evidence="1">Uncharacterized protein</fullName>
    </submittedName>
</protein>
<dbReference type="EMBL" id="SPPK01000004">
    <property type="protein sequence ID" value="TFU88720.1"/>
    <property type="molecule type" value="Genomic_DNA"/>
</dbReference>
<sequence length="291" mass="32876">MERIDKVIFGDNQFFGINHMSQEKAQQLSEKFHDIKNIYKVYDLAFKNGIGAVMLNSNDRAKDICEYFRQNKSKYNDIVWYPSIPYPHKYANLVAEKGIFPAINEVIFSNNSAVGALSMIAKGGMAVLGKDPIKMMQMLIDAEVKMFKGLNVKVLFLQNIITDLLLGYGTKDIFEAYCDYVRKKYKLIPGLITQNMPYLKQKLSEWGIEEVVICSSINKIGYLMSPSVEAYVDTIRNNDSSKYQLMAMSTLASGAISAPEAYEFINALNIQSVVFGASSERNIRETVSLIK</sequence>
<evidence type="ECO:0000313" key="1">
    <source>
        <dbReference type="EMBL" id="TFU88720.1"/>
    </source>
</evidence>
<organism evidence="1 2">
    <name type="scientific">Dysgonomonas mossii</name>
    <dbReference type="NCBI Taxonomy" id="163665"/>
    <lineage>
        <taxon>Bacteria</taxon>
        <taxon>Pseudomonadati</taxon>
        <taxon>Bacteroidota</taxon>
        <taxon>Bacteroidia</taxon>
        <taxon>Bacteroidales</taxon>
        <taxon>Dysgonomonadaceae</taxon>
        <taxon>Dysgonomonas</taxon>
    </lineage>
</organism>
<dbReference type="OrthoDB" id="5043675at2"/>
<name>A0A4Y9IJT5_9BACT</name>
<proteinExistence type="predicted"/>
<comment type="caution">
    <text evidence="1">The sequence shown here is derived from an EMBL/GenBank/DDBJ whole genome shotgun (WGS) entry which is preliminary data.</text>
</comment>
<reference evidence="1 2" key="1">
    <citation type="submission" date="2019-03" db="EMBL/GenBank/DDBJ databases">
        <title>Diversity of the mouse oral microbiome.</title>
        <authorList>
            <person name="Joseph S."/>
            <person name="Aduse-Opoku J."/>
            <person name="Curtis M."/>
            <person name="Wade W."/>
            <person name="Hashim A."/>
        </authorList>
    </citation>
    <scope>NUCLEOTIDE SEQUENCE [LARGE SCALE GENOMIC DNA]</scope>
    <source>
        <strain evidence="1 2">P11</strain>
    </source>
</reference>
<evidence type="ECO:0000313" key="2">
    <source>
        <dbReference type="Proteomes" id="UP000298285"/>
    </source>
</evidence>
<gene>
    <name evidence="1" type="ORF">E4T88_12685</name>
</gene>
<dbReference type="AlphaFoldDB" id="A0A4Y9IJT5"/>
<dbReference type="RefSeq" id="WP_135105986.1">
    <property type="nucleotide sequence ID" value="NZ_JADGKW010000004.1"/>
</dbReference>